<reference evidence="1" key="1">
    <citation type="journal article" date="2014" name="Int. J. Syst. Evol. Microbiol.">
        <title>Complete genome sequence of Corynebacterium casei LMG S-19264T (=DSM 44701T), isolated from a smear-ripened cheese.</title>
        <authorList>
            <consortium name="US DOE Joint Genome Institute (JGI-PGF)"/>
            <person name="Walter F."/>
            <person name="Albersmeier A."/>
            <person name="Kalinowski J."/>
            <person name="Ruckert C."/>
        </authorList>
    </citation>
    <scope>NUCLEOTIDE SEQUENCE</scope>
    <source>
        <strain evidence="1">CCM 7664</strain>
    </source>
</reference>
<protein>
    <recommendedName>
        <fullName evidence="3">DUF4936 family protein</fullName>
    </recommendedName>
</protein>
<evidence type="ECO:0008006" key="3">
    <source>
        <dbReference type="Google" id="ProtNLM"/>
    </source>
</evidence>
<gene>
    <name evidence="1" type="ORF">GCM10011430_18120</name>
</gene>
<comment type="caution">
    <text evidence="1">The sequence shown here is derived from an EMBL/GenBank/DDBJ whole genome shotgun (WGS) entry which is preliminary data.</text>
</comment>
<dbReference type="AlphaFoldDB" id="A0A8J3B3X3"/>
<sequence length="97" mass="11086">MGMDLYIYYRVRTADADAYHRKAIAMQQMLKRQYDITAALKRRPDAQDGLHTWMEVYTAVPTDFAGKLQQAVDENGLAAFIDGPRHTEQFVDLSTCV</sequence>
<reference evidence="1" key="2">
    <citation type="submission" date="2020-09" db="EMBL/GenBank/DDBJ databases">
        <authorList>
            <person name="Sun Q."/>
            <person name="Sedlacek I."/>
        </authorList>
    </citation>
    <scope>NUCLEOTIDE SEQUENCE</scope>
    <source>
        <strain evidence="1">CCM 7664</strain>
    </source>
</reference>
<dbReference type="Proteomes" id="UP000627205">
    <property type="component" value="Unassembled WGS sequence"/>
</dbReference>
<proteinExistence type="predicted"/>
<keyword evidence="2" id="KW-1185">Reference proteome</keyword>
<dbReference type="Pfam" id="PF16290">
    <property type="entry name" value="DUF4936"/>
    <property type="match status" value="1"/>
</dbReference>
<dbReference type="EMBL" id="BMDP01000002">
    <property type="protein sequence ID" value="GGI54638.1"/>
    <property type="molecule type" value="Genomic_DNA"/>
</dbReference>
<organism evidence="1 2">
    <name type="scientific">Oxalicibacterium solurbis</name>
    <dbReference type="NCBI Taxonomy" id="69280"/>
    <lineage>
        <taxon>Bacteria</taxon>
        <taxon>Pseudomonadati</taxon>
        <taxon>Pseudomonadota</taxon>
        <taxon>Betaproteobacteria</taxon>
        <taxon>Burkholderiales</taxon>
        <taxon>Oxalobacteraceae</taxon>
        <taxon>Oxalicibacterium</taxon>
    </lineage>
</organism>
<evidence type="ECO:0000313" key="1">
    <source>
        <dbReference type="EMBL" id="GGI54638.1"/>
    </source>
</evidence>
<dbReference type="InterPro" id="IPR032556">
    <property type="entry name" value="DUF4936"/>
</dbReference>
<name>A0A8J3B3X3_9BURK</name>
<accession>A0A8J3B3X3</accession>
<evidence type="ECO:0000313" key="2">
    <source>
        <dbReference type="Proteomes" id="UP000627205"/>
    </source>
</evidence>